<dbReference type="Gene3D" id="3.50.50.60">
    <property type="entry name" value="FAD/NAD(P)-binding domain"/>
    <property type="match status" value="2"/>
</dbReference>
<organism evidence="7 8">
    <name type="scientific">Sinobaca qinghaiensis</name>
    <dbReference type="NCBI Taxonomy" id="342944"/>
    <lineage>
        <taxon>Bacteria</taxon>
        <taxon>Bacillati</taxon>
        <taxon>Bacillota</taxon>
        <taxon>Bacilli</taxon>
        <taxon>Bacillales</taxon>
        <taxon>Sporolactobacillaceae</taxon>
        <taxon>Sinobaca</taxon>
    </lineage>
</organism>
<dbReference type="AlphaFoldDB" id="A0A419V2R8"/>
<name>A0A419V2R8_9BACL</name>
<feature type="domain" description="FAD/NAD(P)-binding" evidence="5">
    <location>
        <begin position="154"/>
        <end position="476"/>
    </location>
</feature>
<comment type="caution">
    <text evidence="7">The sequence shown here is derived from an EMBL/GenBank/DDBJ whole genome shotgun (WGS) entry which is preliminary data.</text>
</comment>
<reference evidence="7 8" key="1">
    <citation type="submission" date="2018-09" db="EMBL/GenBank/DDBJ databases">
        <title>Genomic Encyclopedia of Archaeal and Bacterial Type Strains, Phase II (KMG-II): from individual species to whole genera.</title>
        <authorList>
            <person name="Goeker M."/>
        </authorList>
    </citation>
    <scope>NUCLEOTIDE SEQUENCE [LARGE SCALE GENOMIC DNA]</scope>
    <source>
        <strain evidence="7 8">DSM 17008</strain>
    </source>
</reference>
<dbReference type="RefSeq" id="WP_120193186.1">
    <property type="nucleotide sequence ID" value="NZ_RAPK01000009.1"/>
</dbReference>
<comment type="pathway">
    <text evidence="4">Amino-acid biosynthesis.</text>
</comment>
<feature type="domain" description="Dihydroprymidine dehydrogenase" evidence="6">
    <location>
        <begin position="23"/>
        <end position="140"/>
    </location>
</feature>
<evidence type="ECO:0000313" key="7">
    <source>
        <dbReference type="EMBL" id="RKD72788.1"/>
    </source>
</evidence>
<evidence type="ECO:0000259" key="5">
    <source>
        <dbReference type="Pfam" id="PF07992"/>
    </source>
</evidence>
<dbReference type="GO" id="GO:0051536">
    <property type="term" value="F:iron-sulfur cluster binding"/>
    <property type="evidence" value="ECO:0007669"/>
    <property type="project" value="InterPro"/>
</dbReference>
<evidence type="ECO:0000256" key="1">
    <source>
        <dbReference type="ARBA" id="ARBA00022605"/>
    </source>
</evidence>
<dbReference type="InterPro" id="IPR036188">
    <property type="entry name" value="FAD/NAD-bd_sf"/>
</dbReference>
<dbReference type="GO" id="GO:0016639">
    <property type="term" value="F:oxidoreductase activity, acting on the CH-NH2 group of donors, NAD or NADP as acceptor"/>
    <property type="evidence" value="ECO:0007669"/>
    <property type="project" value="InterPro"/>
</dbReference>
<proteinExistence type="predicted"/>
<keyword evidence="2" id="KW-0560">Oxidoreductase</keyword>
<evidence type="ECO:0000256" key="3">
    <source>
        <dbReference type="ARBA" id="ARBA00023164"/>
    </source>
</evidence>
<dbReference type="SUPFAM" id="SSF46548">
    <property type="entry name" value="alpha-helical ferredoxin"/>
    <property type="match status" value="1"/>
</dbReference>
<dbReference type="InterPro" id="IPR006005">
    <property type="entry name" value="Glut_synth_ssu1"/>
</dbReference>
<dbReference type="Gene3D" id="1.10.1060.10">
    <property type="entry name" value="Alpha-helical ferredoxin"/>
    <property type="match status" value="1"/>
</dbReference>
<protein>
    <submittedName>
        <fullName evidence="7">Glutamate synthase (NADH) small subunit</fullName>
    </submittedName>
</protein>
<dbReference type="PRINTS" id="PR00419">
    <property type="entry name" value="ADXRDTASE"/>
</dbReference>
<keyword evidence="1" id="KW-0028">Amino-acid biosynthesis</keyword>
<dbReference type="PANTHER" id="PTHR43100:SF1">
    <property type="entry name" value="GLUTAMATE SYNTHASE [NADPH] SMALL CHAIN"/>
    <property type="match status" value="1"/>
</dbReference>
<dbReference type="Proteomes" id="UP000285120">
    <property type="component" value="Unassembled WGS sequence"/>
</dbReference>
<dbReference type="OrthoDB" id="9803192at2"/>
<accession>A0A419V2R8</accession>
<keyword evidence="8" id="KW-1185">Reference proteome</keyword>
<dbReference type="InterPro" id="IPR051394">
    <property type="entry name" value="Glutamate_Synthase"/>
</dbReference>
<evidence type="ECO:0000256" key="4">
    <source>
        <dbReference type="ARBA" id="ARBA00029440"/>
    </source>
</evidence>
<dbReference type="PANTHER" id="PTHR43100">
    <property type="entry name" value="GLUTAMATE SYNTHASE [NADPH] SMALL CHAIN"/>
    <property type="match status" value="1"/>
</dbReference>
<dbReference type="EMBL" id="RAPK01000009">
    <property type="protein sequence ID" value="RKD72788.1"/>
    <property type="molecule type" value="Genomic_DNA"/>
</dbReference>
<gene>
    <name evidence="7" type="ORF">ATL39_1984</name>
</gene>
<dbReference type="Pfam" id="PF07992">
    <property type="entry name" value="Pyr_redox_2"/>
    <property type="match status" value="1"/>
</dbReference>
<dbReference type="InterPro" id="IPR028261">
    <property type="entry name" value="DPD_II"/>
</dbReference>
<evidence type="ECO:0000313" key="8">
    <source>
        <dbReference type="Proteomes" id="UP000285120"/>
    </source>
</evidence>
<dbReference type="InterPro" id="IPR009051">
    <property type="entry name" value="Helical_ferredxn"/>
</dbReference>
<evidence type="ECO:0000259" key="6">
    <source>
        <dbReference type="Pfam" id="PF14691"/>
    </source>
</evidence>
<dbReference type="NCBIfam" id="TIGR01317">
    <property type="entry name" value="GOGAT_sm_gam"/>
    <property type="match status" value="1"/>
</dbReference>
<keyword evidence="3" id="KW-0314">Glutamate biosynthesis</keyword>
<dbReference type="Pfam" id="PF14691">
    <property type="entry name" value="Fer4_20"/>
    <property type="match status" value="1"/>
</dbReference>
<dbReference type="InterPro" id="IPR023753">
    <property type="entry name" value="FAD/NAD-binding_dom"/>
</dbReference>
<evidence type="ECO:0000256" key="2">
    <source>
        <dbReference type="ARBA" id="ARBA00023002"/>
    </source>
</evidence>
<sequence length="494" mass="55157">MGKPTGFMEYKRETPSKRDPLARVKNWQEFTIIMPEEKVEKQAARCMDCAVPFCQTGTSMPGSGDIGCPVYNLIPEWNDLVYRGKWKEALIRLHKTNNFPEFTGRVCPAPCEGSCTVAISDDPVSIKSIEFQIVEKGFKEGWIKPQLPEKRTGKKVAVIGSGPAGLSAAAQLNKAGHSVTVFEKDDRIGGLLTYGIPDVKLPFHVVNRRLNIMREEGIEFRTSVEIGKDISSDQLNNDYDSVILCTGAQVHRDVPAEGNDLKGIHYAMDFLRQNTKSLLDSEYSDENYINAENKNVIVIGGGDTGADCITTSLRHGCASLTQFDINVQKDEERKEDNPWPLYPIVHSKEDAHKEAEAVFGDDPRAYKVMTKKFVGDENGNVKELHTIDVKTEWKDGEKIRTEIPNTERVWKAELILLAVGFTGPEQEILKDMKVETDSRSNIKAEYGKYATSREGVFAAGDSRRGQSLVVWAINEGREAARECDRYLMGATNLV</sequence>
<dbReference type="GO" id="GO:0006537">
    <property type="term" value="P:glutamate biosynthetic process"/>
    <property type="evidence" value="ECO:0007669"/>
    <property type="project" value="UniProtKB-KW"/>
</dbReference>
<dbReference type="SUPFAM" id="SSF51971">
    <property type="entry name" value="Nucleotide-binding domain"/>
    <property type="match status" value="2"/>
</dbReference>